<protein>
    <submittedName>
        <fullName evidence="6">Uncharacterized protein</fullName>
    </submittedName>
</protein>
<dbReference type="InterPro" id="IPR032675">
    <property type="entry name" value="LRR_dom_sf"/>
</dbReference>
<feature type="signal peptide" evidence="3">
    <location>
        <begin position="1"/>
        <end position="25"/>
    </location>
</feature>
<dbReference type="InterPro" id="IPR030559">
    <property type="entry name" value="PolZ_Rev3"/>
</dbReference>
<dbReference type="SUPFAM" id="SSF53098">
    <property type="entry name" value="Ribonuclease H-like"/>
    <property type="match status" value="1"/>
</dbReference>
<sequence length="1077" mass="120139">MFSMRKMNPFLSLFLASCFFFISHSQTTSNTSSQHHCLPNQSHTLLQLRQEFVQKRLNSDYWRYDYYNGSYPKMKSWKADSDCCSWDGVTCDPENGHVVGLNLTNSWLNGRLNSNSSLFSLRHLHKLNLALNNFSSSTIPSQFGHLLSLTHLNLSRSFLSGRIPSEISWLSNLVSLDLSHNYFEYFVGGSDDYIFMYLNLRRIDLEALVQNMTYLRELHLDVVNISSSLPQSLSLPKLQILVLRVNGCHGPIWDPRTKFGLSKLHVIDLSHNDFSGKLPSKYFETWNAMLMVSNKDKSQPEYMGDDSNYYKDSMTVVNKGREMELVKILTIFKAIDLSNNNSKISWHSRKLEENQWQIRRQDSNVFSVRIVSIDYYMAAPTTGLDFCYSTFQGGKVNEVPVIRIYGSTPTGQKTCLHIHKVLPYLYVPCADISLQPHKEGDAHTQAVFLALEKALKIDYNLYGMGHMHLSKMKFRHPVPDTFSPRKSDLIGLQNQNMDKLTCMANDFQADPNCDASLSLPILISSTIPADWIWQFPSEFEASSHQDVCCVKRQSVCELEGDASIDDILNQQFKNYSSLSQTHSEVKMVQSHVPIWEEEYERTGMRDVAMPSDPSKPLPDDVLRTLSLGQQTNFHEAYEVKAAHSDSSMYGKLPLLYSSDSSSQASRAKDGNFGSHGKVGDEARIGAITGNVDFTVIGSSECQSLQDVGARLTRLRSSESVVVNTQAKCRKLIGITFCKKPPIADWTDGASFTLTTSNPKEDNFDGSSGSASSLIITQSSLLDDCDKAQSFLPDDCEKDLLESGSAFHVKPILDHLYQENPKILNAERSAFDDGVTTVIGDAYTQAESFALEIALKVNKQNFCEAYEVKAAHSDSSIYCKLPLLYTSDSSSHASRLKDGIFGSHERSAPGGNNVALVDSSPLKCSASSLIGTQSSLPHDCDKVQSFLPDDCDKDLPESGSGSHVKPILDHLYQENPRILDRERSAFGDGVTTIMQDGKSKPTTLSQSGFRNPASVGGGQQLTLLSIEVQAESSRDLRSDPRFDAINVIALAIQNDTDSIPEVYVLLRSKTEGFKSYGC</sequence>
<dbReference type="GO" id="GO:0016035">
    <property type="term" value="C:zeta DNA polymerase complex"/>
    <property type="evidence" value="ECO:0007669"/>
    <property type="project" value="InterPro"/>
</dbReference>
<feature type="domain" description="Leucine-rich repeat-containing N-terminal plant-type" evidence="4">
    <location>
        <begin position="72"/>
        <end position="92"/>
    </location>
</feature>
<evidence type="ECO:0000313" key="6">
    <source>
        <dbReference type="EMBL" id="SPC88669.1"/>
    </source>
</evidence>
<dbReference type="GO" id="GO:0003887">
    <property type="term" value="F:DNA-directed DNA polymerase activity"/>
    <property type="evidence" value="ECO:0007669"/>
    <property type="project" value="TreeGrafter"/>
</dbReference>
<dbReference type="GO" id="GO:0042276">
    <property type="term" value="P:error-prone translesion synthesis"/>
    <property type="evidence" value="ECO:0007669"/>
    <property type="project" value="TreeGrafter"/>
</dbReference>
<dbReference type="PROSITE" id="PS51257">
    <property type="entry name" value="PROKAR_LIPOPROTEIN"/>
    <property type="match status" value="1"/>
</dbReference>
<keyword evidence="2" id="KW-0677">Repeat</keyword>
<reference evidence="6" key="1">
    <citation type="submission" date="2018-02" db="EMBL/GenBank/DDBJ databases">
        <authorList>
            <person name="Cohen D.B."/>
            <person name="Kent A.D."/>
        </authorList>
    </citation>
    <scope>NUCLEOTIDE SEQUENCE</scope>
</reference>
<dbReference type="InterPro" id="IPR056447">
    <property type="entry name" value="REV3_N"/>
</dbReference>
<dbReference type="InterPro" id="IPR012337">
    <property type="entry name" value="RNaseH-like_sf"/>
</dbReference>
<keyword evidence="3" id="KW-0732">Signal</keyword>
<name>A0A2N9FNZ4_FAGSY</name>
<organism evidence="6">
    <name type="scientific">Fagus sylvatica</name>
    <name type="common">Beechnut</name>
    <dbReference type="NCBI Taxonomy" id="28930"/>
    <lineage>
        <taxon>Eukaryota</taxon>
        <taxon>Viridiplantae</taxon>
        <taxon>Streptophyta</taxon>
        <taxon>Embryophyta</taxon>
        <taxon>Tracheophyta</taxon>
        <taxon>Spermatophyta</taxon>
        <taxon>Magnoliopsida</taxon>
        <taxon>eudicotyledons</taxon>
        <taxon>Gunneridae</taxon>
        <taxon>Pentapetalae</taxon>
        <taxon>rosids</taxon>
        <taxon>fabids</taxon>
        <taxon>Fagales</taxon>
        <taxon>Fagaceae</taxon>
        <taxon>Fagus</taxon>
    </lineage>
</organism>
<dbReference type="Pfam" id="PF00560">
    <property type="entry name" value="LRR_1"/>
    <property type="match status" value="1"/>
</dbReference>
<feature type="domain" description="DNA polymerase zeta catalytic subunit N-terminal" evidence="5">
    <location>
        <begin position="366"/>
        <end position="419"/>
    </location>
</feature>
<dbReference type="SUPFAM" id="SSF52058">
    <property type="entry name" value="L domain-like"/>
    <property type="match status" value="1"/>
</dbReference>
<evidence type="ECO:0000256" key="3">
    <source>
        <dbReference type="SAM" id="SignalP"/>
    </source>
</evidence>
<evidence type="ECO:0000256" key="2">
    <source>
        <dbReference type="ARBA" id="ARBA00022737"/>
    </source>
</evidence>
<dbReference type="Pfam" id="PF08263">
    <property type="entry name" value="LRRNT_2"/>
    <property type="match status" value="1"/>
</dbReference>
<dbReference type="EMBL" id="OIVN01001011">
    <property type="protein sequence ID" value="SPC88669.1"/>
    <property type="molecule type" value="Genomic_DNA"/>
</dbReference>
<evidence type="ECO:0000256" key="1">
    <source>
        <dbReference type="ARBA" id="ARBA00022614"/>
    </source>
</evidence>
<evidence type="ECO:0000259" key="4">
    <source>
        <dbReference type="Pfam" id="PF08263"/>
    </source>
</evidence>
<proteinExistence type="predicted"/>
<dbReference type="PANTHER" id="PTHR45812:SF1">
    <property type="entry name" value="DNA POLYMERASE ZETA CATALYTIC SUBUNIT"/>
    <property type="match status" value="1"/>
</dbReference>
<gene>
    <name evidence="6" type="ORF">FSB_LOCUS16551</name>
</gene>
<dbReference type="Gene3D" id="3.30.342.10">
    <property type="entry name" value="DNA Polymerase, chain B, domain 1"/>
    <property type="match status" value="1"/>
</dbReference>
<dbReference type="InterPro" id="IPR013210">
    <property type="entry name" value="LRR_N_plant-typ"/>
</dbReference>
<accession>A0A2N9FNZ4</accession>
<dbReference type="GO" id="GO:0000724">
    <property type="term" value="P:double-strand break repair via homologous recombination"/>
    <property type="evidence" value="ECO:0007669"/>
    <property type="project" value="TreeGrafter"/>
</dbReference>
<feature type="chain" id="PRO_5014880031" evidence="3">
    <location>
        <begin position="26"/>
        <end position="1077"/>
    </location>
</feature>
<dbReference type="PANTHER" id="PTHR45812">
    <property type="entry name" value="DNA POLYMERASE ZETA CATALYTIC SUBUNIT"/>
    <property type="match status" value="1"/>
</dbReference>
<dbReference type="AlphaFoldDB" id="A0A2N9FNZ4"/>
<evidence type="ECO:0000259" key="5">
    <source>
        <dbReference type="Pfam" id="PF24065"/>
    </source>
</evidence>
<dbReference type="InterPro" id="IPR001611">
    <property type="entry name" value="Leu-rich_rpt"/>
</dbReference>
<dbReference type="GO" id="GO:0005634">
    <property type="term" value="C:nucleus"/>
    <property type="evidence" value="ECO:0007669"/>
    <property type="project" value="TreeGrafter"/>
</dbReference>
<keyword evidence="1" id="KW-0433">Leucine-rich repeat</keyword>
<dbReference type="Gene3D" id="3.80.10.10">
    <property type="entry name" value="Ribonuclease Inhibitor"/>
    <property type="match status" value="2"/>
</dbReference>
<dbReference type="Pfam" id="PF24065">
    <property type="entry name" value="REV3_N"/>
    <property type="match status" value="1"/>
</dbReference>